<evidence type="ECO:0000256" key="1">
    <source>
        <dbReference type="ARBA" id="ARBA00003159"/>
    </source>
</evidence>
<dbReference type="STRING" id="1121449.SAMN02745704_01378"/>
<dbReference type="InterPro" id="IPR035906">
    <property type="entry name" value="MetI-like_sf"/>
</dbReference>
<feature type="domain" description="ABC transmembrane type-1" evidence="11">
    <location>
        <begin position="66"/>
        <end position="282"/>
    </location>
</feature>
<evidence type="ECO:0000313" key="13">
    <source>
        <dbReference type="Proteomes" id="UP000190027"/>
    </source>
</evidence>
<reference evidence="12 13" key="1">
    <citation type="submission" date="2017-02" db="EMBL/GenBank/DDBJ databases">
        <authorList>
            <person name="Peterson S.W."/>
        </authorList>
    </citation>
    <scope>NUCLEOTIDE SEQUENCE [LARGE SCALE GENOMIC DNA]</scope>
    <source>
        <strain evidence="12 13">DSM 16080</strain>
    </source>
</reference>
<dbReference type="Pfam" id="PF00528">
    <property type="entry name" value="BPD_transp_1"/>
    <property type="match status" value="1"/>
</dbReference>
<dbReference type="SUPFAM" id="SSF161098">
    <property type="entry name" value="MetI-like"/>
    <property type="match status" value="1"/>
</dbReference>
<comment type="subcellular location">
    <subcellularLocation>
        <location evidence="2">Cell inner membrane</location>
        <topology evidence="2">Multi-pass membrane protein</topology>
    </subcellularLocation>
    <subcellularLocation>
        <location evidence="10">Cell membrane</location>
        <topology evidence="10">Multi-pass membrane protein</topology>
    </subcellularLocation>
</comment>
<dbReference type="RefSeq" id="WP_078716948.1">
    <property type="nucleotide sequence ID" value="NZ_FUYC01000004.1"/>
</dbReference>
<evidence type="ECO:0000256" key="10">
    <source>
        <dbReference type="RuleBase" id="RU363032"/>
    </source>
</evidence>
<keyword evidence="4 10" id="KW-0813">Transport</keyword>
<keyword evidence="5" id="KW-1003">Cell membrane</keyword>
<evidence type="ECO:0000313" key="12">
    <source>
        <dbReference type="EMBL" id="SKA80612.1"/>
    </source>
</evidence>
<gene>
    <name evidence="12" type="ORF">SAMN02745704_01378</name>
</gene>
<evidence type="ECO:0000256" key="9">
    <source>
        <dbReference type="ARBA" id="ARBA00023136"/>
    </source>
</evidence>
<accession>A0A1T4WTB7</accession>
<evidence type="ECO:0000256" key="7">
    <source>
        <dbReference type="ARBA" id="ARBA00022970"/>
    </source>
</evidence>
<evidence type="ECO:0000259" key="11">
    <source>
        <dbReference type="PROSITE" id="PS50928"/>
    </source>
</evidence>
<dbReference type="InterPro" id="IPR043429">
    <property type="entry name" value="ArtM/GltK/GlnP/TcyL/YhdX-like"/>
</dbReference>
<dbReference type="PANTHER" id="PTHR30614">
    <property type="entry name" value="MEMBRANE COMPONENT OF AMINO ACID ABC TRANSPORTER"/>
    <property type="match status" value="1"/>
</dbReference>
<protein>
    <submittedName>
        <fullName evidence="12">Amino acid ABC transporter membrane protein 2, PAAT family (TC 3.A.1.3.-)</fullName>
    </submittedName>
</protein>
<keyword evidence="6 10" id="KW-0812">Transmembrane</keyword>
<dbReference type="GO" id="GO:0006865">
    <property type="term" value="P:amino acid transport"/>
    <property type="evidence" value="ECO:0007669"/>
    <property type="project" value="UniProtKB-KW"/>
</dbReference>
<feature type="transmembrane region" description="Helical" evidence="10">
    <location>
        <begin position="66"/>
        <end position="90"/>
    </location>
</feature>
<comment type="similarity">
    <text evidence="3">Belongs to the binding-protein-dependent transport system permease family. HisMQ subfamily.</text>
</comment>
<dbReference type="PROSITE" id="PS50928">
    <property type="entry name" value="ABC_TM1"/>
    <property type="match status" value="1"/>
</dbReference>
<dbReference type="Gene3D" id="1.10.3720.10">
    <property type="entry name" value="MetI-like"/>
    <property type="match status" value="1"/>
</dbReference>
<dbReference type="AlphaFoldDB" id="A0A1T4WTB7"/>
<evidence type="ECO:0000256" key="8">
    <source>
        <dbReference type="ARBA" id="ARBA00022989"/>
    </source>
</evidence>
<organism evidence="12 13">
    <name type="scientific">Paucidesulfovibrio gracilis DSM 16080</name>
    <dbReference type="NCBI Taxonomy" id="1121449"/>
    <lineage>
        <taxon>Bacteria</taxon>
        <taxon>Pseudomonadati</taxon>
        <taxon>Thermodesulfobacteriota</taxon>
        <taxon>Desulfovibrionia</taxon>
        <taxon>Desulfovibrionales</taxon>
        <taxon>Desulfovibrionaceae</taxon>
        <taxon>Paucidesulfovibrio</taxon>
    </lineage>
</organism>
<dbReference type="GO" id="GO:0043190">
    <property type="term" value="C:ATP-binding cassette (ABC) transporter complex"/>
    <property type="evidence" value="ECO:0007669"/>
    <property type="project" value="InterPro"/>
</dbReference>
<dbReference type="GO" id="GO:0022857">
    <property type="term" value="F:transmembrane transporter activity"/>
    <property type="evidence" value="ECO:0007669"/>
    <property type="project" value="InterPro"/>
</dbReference>
<dbReference type="InterPro" id="IPR010065">
    <property type="entry name" value="AA_ABC_transptr_permease_3TM"/>
</dbReference>
<keyword evidence="8 10" id="KW-1133">Transmembrane helix</keyword>
<comment type="function">
    <text evidence="1">Part of the binding-protein-dependent transport system for glutamine; probably responsible for the translocation of the substrate across the membrane.</text>
</comment>
<dbReference type="PANTHER" id="PTHR30614:SF20">
    <property type="entry name" value="GLUTAMINE TRANSPORT SYSTEM PERMEASE PROTEIN GLNP"/>
    <property type="match status" value="1"/>
</dbReference>
<feature type="transmembrane region" description="Helical" evidence="10">
    <location>
        <begin position="102"/>
        <end position="125"/>
    </location>
</feature>
<dbReference type="OrthoDB" id="5470298at2"/>
<keyword evidence="7" id="KW-0029">Amino-acid transport</keyword>
<evidence type="ECO:0000256" key="2">
    <source>
        <dbReference type="ARBA" id="ARBA00004429"/>
    </source>
</evidence>
<dbReference type="InterPro" id="IPR000515">
    <property type="entry name" value="MetI-like"/>
</dbReference>
<evidence type="ECO:0000256" key="6">
    <source>
        <dbReference type="ARBA" id="ARBA00022692"/>
    </source>
</evidence>
<sequence length="296" mass="33245">MRNRKLRVTPLDAAILALLIGAALLFGYRAARGLNYDWNWSSMPHYLLRFDEQEQTWKAGLLLQGLFVTLRLSLLSGLLATLFGTIMGLFRTSRSPLQQMVGAAYVGLVRNTPPLVLVFVFYFFLGDQIITALGVDDLVYRIPERSQCILCFFLGPPQQIPAFLSAVLTLALFEGAYIAEIVRAGIESVPRGQWEAASALGFTRWGCLRNIILPQALATMIPALAGQFISTIKDSAIVSIISIQELTFAGQELMAATYRTFEIWTLVLVMYFTMTFPLSLGVRRLEQRMNRHRNER</sequence>
<feature type="transmembrane region" description="Helical" evidence="10">
    <location>
        <begin position="263"/>
        <end position="282"/>
    </location>
</feature>
<dbReference type="CDD" id="cd06261">
    <property type="entry name" value="TM_PBP2"/>
    <property type="match status" value="1"/>
</dbReference>
<dbReference type="EMBL" id="FUYC01000004">
    <property type="protein sequence ID" value="SKA80612.1"/>
    <property type="molecule type" value="Genomic_DNA"/>
</dbReference>
<evidence type="ECO:0000256" key="3">
    <source>
        <dbReference type="ARBA" id="ARBA00010072"/>
    </source>
</evidence>
<evidence type="ECO:0000256" key="5">
    <source>
        <dbReference type="ARBA" id="ARBA00022475"/>
    </source>
</evidence>
<keyword evidence="9 10" id="KW-0472">Membrane</keyword>
<keyword evidence="13" id="KW-1185">Reference proteome</keyword>
<evidence type="ECO:0000256" key="4">
    <source>
        <dbReference type="ARBA" id="ARBA00022448"/>
    </source>
</evidence>
<name>A0A1T4WTB7_9BACT</name>
<dbReference type="NCBIfam" id="TIGR01726">
    <property type="entry name" value="HEQRo_perm_3TM"/>
    <property type="match status" value="1"/>
</dbReference>
<proteinExistence type="inferred from homology"/>
<dbReference type="Proteomes" id="UP000190027">
    <property type="component" value="Unassembled WGS sequence"/>
</dbReference>